<evidence type="ECO:0000313" key="1">
    <source>
        <dbReference type="EMBL" id="EHL98365.1"/>
    </source>
</evidence>
<dbReference type="Gene3D" id="3.90.1140.10">
    <property type="entry name" value="Cyclic phosphodiesterase"/>
    <property type="match status" value="1"/>
</dbReference>
<dbReference type="eggNOG" id="COG1514">
    <property type="taxonomic scope" value="Bacteria"/>
</dbReference>
<dbReference type="Pfam" id="PF13563">
    <property type="entry name" value="2_5_RNA_ligase2"/>
    <property type="match status" value="1"/>
</dbReference>
<dbReference type="AlphaFoldDB" id="G9ZPF1"/>
<dbReference type="SUPFAM" id="SSF55144">
    <property type="entry name" value="LigT-like"/>
    <property type="match status" value="1"/>
</dbReference>
<gene>
    <name evidence="1" type="ORF">HMPREF9103_01605</name>
</gene>
<evidence type="ECO:0008006" key="3">
    <source>
        <dbReference type="Google" id="ProtNLM"/>
    </source>
</evidence>
<name>G9ZPF1_9LACO</name>
<protein>
    <recommendedName>
        <fullName evidence="3">2'-5' RNA ligase</fullName>
    </recommendedName>
</protein>
<reference evidence="1 2" key="1">
    <citation type="submission" date="2011-09" db="EMBL/GenBank/DDBJ databases">
        <authorList>
            <person name="Weinstock G."/>
            <person name="Sodergren E."/>
            <person name="Clifton S."/>
            <person name="Fulton L."/>
            <person name="Fulton B."/>
            <person name="Courtney L."/>
            <person name="Fronick C."/>
            <person name="Harrison M."/>
            <person name="Strong C."/>
            <person name="Farmer C."/>
            <person name="Delahaunty K."/>
            <person name="Markovic C."/>
            <person name="Hall O."/>
            <person name="Minx P."/>
            <person name="Tomlinson C."/>
            <person name="Mitreva M."/>
            <person name="Hou S."/>
            <person name="Chen J."/>
            <person name="Wollam A."/>
            <person name="Pepin K.H."/>
            <person name="Johnson M."/>
            <person name="Bhonagiri V."/>
            <person name="Zhang X."/>
            <person name="Suruliraj S."/>
            <person name="Warren W."/>
            <person name="Chinwalla A."/>
            <person name="Mardis E.R."/>
            <person name="Wilson R.K."/>
        </authorList>
    </citation>
    <scope>NUCLEOTIDE SEQUENCE [LARGE SCALE GENOMIC DNA]</scope>
    <source>
        <strain evidence="1 2">F0439</strain>
    </source>
</reference>
<dbReference type="EMBL" id="AGEY01000074">
    <property type="protein sequence ID" value="EHL98365.1"/>
    <property type="molecule type" value="Genomic_DNA"/>
</dbReference>
<keyword evidence="2" id="KW-1185">Reference proteome</keyword>
<dbReference type="STRING" id="797515.HMPREF9103_01605"/>
<dbReference type="PANTHER" id="PTHR40037:SF1">
    <property type="entry name" value="PHOSPHOESTERASE SAOUHSC_00951-RELATED"/>
    <property type="match status" value="1"/>
</dbReference>
<dbReference type="InterPro" id="IPR050580">
    <property type="entry name" value="2H_phosphoesterase_YjcG-like"/>
</dbReference>
<comment type="caution">
    <text evidence="1">The sequence shown here is derived from an EMBL/GenBank/DDBJ whole genome shotgun (WGS) entry which is preliminary data.</text>
</comment>
<dbReference type="RefSeq" id="WP_008212815.1">
    <property type="nucleotide sequence ID" value="NZ_JH414968.1"/>
</dbReference>
<dbReference type="PANTHER" id="PTHR40037">
    <property type="entry name" value="PHOSPHOESTERASE YJCG-RELATED"/>
    <property type="match status" value="1"/>
</dbReference>
<accession>G9ZPF1</accession>
<dbReference type="PATRIC" id="fig|797515.3.peg.1484"/>
<sequence>MMRSILIFPKLKNIELIQDVRKEIDPLYPHIRPHISLVFPFDSAAPDHDLIDQLSTTLASFPSFDATFSRVTGDPRSGYIWLAANKGRAEIQSIHDQLYSNPLLAPFKRNDLPYIPHITIGQVQSRKQAQIEISKLQLKGFHCSTRINTVSIERILESDDSDEFYQQKLI</sequence>
<dbReference type="InterPro" id="IPR009097">
    <property type="entry name" value="Cyclic_Pdiesterase"/>
</dbReference>
<dbReference type="Proteomes" id="UP000004625">
    <property type="component" value="Unassembled WGS sequence"/>
</dbReference>
<proteinExistence type="predicted"/>
<organism evidence="1 2">
    <name type="scientific">Lentilactobacillus parafarraginis F0439</name>
    <dbReference type="NCBI Taxonomy" id="797515"/>
    <lineage>
        <taxon>Bacteria</taxon>
        <taxon>Bacillati</taxon>
        <taxon>Bacillota</taxon>
        <taxon>Bacilli</taxon>
        <taxon>Lactobacillales</taxon>
        <taxon>Lactobacillaceae</taxon>
        <taxon>Lentilactobacillus</taxon>
    </lineage>
</organism>
<dbReference type="HOGENOM" id="CLU_100550_0_0_9"/>
<evidence type="ECO:0000313" key="2">
    <source>
        <dbReference type="Proteomes" id="UP000004625"/>
    </source>
</evidence>